<organism evidence="4 5">
    <name type="scientific">Popillia japonica</name>
    <name type="common">Japanese beetle</name>
    <dbReference type="NCBI Taxonomy" id="7064"/>
    <lineage>
        <taxon>Eukaryota</taxon>
        <taxon>Metazoa</taxon>
        <taxon>Ecdysozoa</taxon>
        <taxon>Arthropoda</taxon>
        <taxon>Hexapoda</taxon>
        <taxon>Insecta</taxon>
        <taxon>Pterygota</taxon>
        <taxon>Neoptera</taxon>
        <taxon>Endopterygota</taxon>
        <taxon>Coleoptera</taxon>
        <taxon>Polyphaga</taxon>
        <taxon>Scarabaeiformia</taxon>
        <taxon>Scarabaeidae</taxon>
        <taxon>Rutelinae</taxon>
        <taxon>Popillia</taxon>
    </lineage>
</organism>
<dbReference type="CDD" id="cd01647">
    <property type="entry name" value="RT_LTR"/>
    <property type="match status" value="1"/>
</dbReference>
<keyword evidence="4" id="KW-0808">Transferase</keyword>
<dbReference type="AlphaFoldDB" id="A0AAW1LA73"/>
<gene>
    <name evidence="4" type="ORF">QE152_g14155</name>
</gene>
<keyword evidence="1" id="KW-0863">Zinc-finger</keyword>
<dbReference type="PANTHER" id="PTHR24559">
    <property type="entry name" value="TRANSPOSON TY3-I GAG-POL POLYPROTEIN"/>
    <property type="match status" value="1"/>
</dbReference>
<name>A0AAW1LA73_POPJA</name>
<dbReference type="InterPro" id="IPR021109">
    <property type="entry name" value="Peptidase_aspartic_dom_sf"/>
</dbReference>
<dbReference type="InterPro" id="IPR043128">
    <property type="entry name" value="Rev_trsase/Diguanyl_cyclase"/>
</dbReference>
<feature type="domain" description="CCHC-type" evidence="2">
    <location>
        <begin position="102"/>
        <end position="116"/>
    </location>
</feature>
<dbReference type="CDD" id="cd00303">
    <property type="entry name" value="retropepsin_like"/>
    <property type="match status" value="1"/>
</dbReference>
<dbReference type="GO" id="GO:0003676">
    <property type="term" value="F:nucleic acid binding"/>
    <property type="evidence" value="ECO:0007669"/>
    <property type="project" value="InterPro"/>
</dbReference>
<comment type="caution">
    <text evidence="4">The sequence shown here is derived from an EMBL/GenBank/DDBJ whole genome shotgun (WGS) entry which is preliminary data.</text>
</comment>
<keyword evidence="4" id="KW-0695">RNA-directed DNA polymerase</keyword>
<keyword evidence="1" id="KW-0479">Metal-binding</keyword>
<dbReference type="PANTHER" id="PTHR24559:SF444">
    <property type="entry name" value="REVERSE TRANSCRIPTASE DOMAIN-CONTAINING PROTEIN"/>
    <property type="match status" value="1"/>
</dbReference>
<keyword evidence="4" id="KW-0548">Nucleotidyltransferase</keyword>
<dbReference type="Pfam" id="PF00078">
    <property type="entry name" value="RVT_1"/>
    <property type="match status" value="1"/>
</dbReference>
<dbReference type="InterPro" id="IPR000477">
    <property type="entry name" value="RT_dom"/>
</dbReference>
<dbReference type="GO" id="GO:0008270">
    <property type="term" value="F:zinc ion binding"/>
    <property type="evidence" value="ECO:0007669"/>
    <property type="project" value="UniProtKB-KW"/>
</dbReference>
<dbReference type="PROSITE" id="PS50878">
    <property type="entry name" value="RT_POL"/>
    <property type="match status" value="1"/>
</dbReference>
<dbReference type="PROSITE" id="PS50158">
    <property type="entry name" value="ZF_CCHC"/>
    <property type="match status" value="1"/>
</dbReference>
<evidence type="ECO:0000259" key="3">
    <source>
        <dbReference type="PROSITE" id="PS50878"/>
    </source>
</evidence>
<dbReference type="InterPro" id="IPR043502">
    <property type="entry name" value="DNA/RNA_pol_sf"/>
</dbReference>
<dbReference type="EMBL" id="JASPKY010000141">
    <property type="protein sequence ID" value="KAK9730858.1"/>
    <property type="molecule type" value="Genomic_DNA"/>
</dbReference>
<accession>A0AAW1LA73</accession>
<proteinExistence type="predicted"/>
<dbReference type="SUPFAM" id="SSF56672">
    <property type="entry name" value="DNA/RNA polymerases"/>
    <property type="match status" value="1"/>
</dbReference>
<dbReference type="SUPFAM" id="SSF57756">
    <property type="entry name" value="Retrovirus zinc finger-like domains"/>
    <property type="match status" value="1"/>
</dbReference>
<protein>
    <submittedName>
        <fullName evidence="4">Reverse transcriptase (RNA-dependent DNA polymerase)</fullName>
    </submittedName>
</protein>
<keyword evidence="1" id="KW-0862">Zinc</keyword>
<dbReference type="InterPro" id="IPR036875">
    <property type="entry name" value="Znf_CCHC_sf"/>
</dbReference>
<dbReference type="InterPro" id="IPR053134">
    <property type="entry name" value="RNA-dir_DNA_polymerase"/>
</dbReference>
<evidence type="ECO:0000256" key="1">
    <source>
        <dbReference type="PROSITE-ProRule" id="PRU00047"/>
    </source>
</evidence>
<dbReference type="Gene3D" id="3.10.10.10">
    <property type="entry name" value="HIV Type 1 Reverse Transcriptase, subunit A, domain 1"/>
    <property type="match status" value="1"/>
</dbReference>
<evidence type="ECO:0000259" key="2">
    <source>
        <dbReference type="PROSITE" id="PS50158"/>
    </source>
</evidence>
<dbReference type="SUPFAM" id="SSF50630">
    <property type="entry name" value="Acid proteases"/>
    <property type="match status" value="1"/>
</dbReference>
<dbReference type="Gene3D" id="3.30.70.270">
    <property type="match status" value="1"/>
</dbReference>
<feature type="domain" description="Reverse transcriptase" evidence="3">
    <location>
        <begin position="343"/>
        <end position="488"/>
    </location>
</feature>
<dbReference type="InterPro" id="IPR001878">
    <property type="entry name" value="Znf_CCHC"/>
</dbReference>
<dbReference type="Proteomes" id="UP001458880">
    <property type="component" value="Unassembled WGS sequence"/>
</dbReference>
<reference evidence="4 5" key="1">
    <citation type="journal article" date="2024" name="BMC Genomics">
        <title>De novo assembly and annotation of Popillia japonica's genome with initial clues to its potential as an invasive pest.</title>
        <authorList>
            <person name="Cucini C."/>
            <person name="Boschi S."/>
            <person name="Funari R."/>
            <person name="Cardaioli E."/>
            <person name="Iannotti N."/>
            <person name="Marturano G."/>
            <person name="Paoli F."/>
            <person name="Bruttini M."/>
            <person name="Carapelli A."/>
            <person name="Frati F."/>
            <person name="Nardi F."/>
        </authorList>
    </citation>
    <scope>NUCLEOTIDE SEQUENCE [LARGE SCALE GENOMIC DNA]</scope>
    <source>
        <strain evidence="4">DMR45628</strain>
    </source>
</reference>
<dbReference type="GO" id="GO:0003964">
    <property type="term" value="F:RNA-directed DNA polymerase activity"/>
    <property type="evidence" value="ECO:0007669"/>
    <property type="project" value="UniProtKB-KW"/>
</dbReference>
<evidence type="ECO:0000313" key="4">
    <source>
        <dbReference type="EMBL" id="KAK9730858.1"/>
    </source>
</evidence>
<dbReference type="Gene3D" id="4.10.60.10">
    <property type="entry name" value="Zinc finger, CCHC-type"/>
    <property type="match status" value="1"/>
</dbReference>
<dbReference type="Gene3D" id="2.40.70.10">
    <property type="entry name" value="Acid Proteases"/>
    <property type="match status" value="1"/>
</dbReference>
<sequence length="488" mass="54526">MFRRYGGLTEAMQLDILTRNLAPFYTMQLPTVHSLQELEDECLKLEQEKYRADFYKPPSRKRTHYVEPDLACVAIPAASSRGTSVTSESTPVTAAVTSTQTRCFNCDKLGHMFRSCTAPKRKFCYKSGVTVRACSRCSGNVSGRRVSGDQRPYMETKILGHPIVGLLDSESSRTLVGPKGLDLLQRLGLVLQREVVECTVANGEKCRSLGYISAPVQLEDKWKLLNILVLPDLSHKLILGVDFWVAFDIIPDLRKHFWHFAESEPSLSVHSILTSSSLSASMKSELDALIAEKKELMGTSSGRTHLIKHEIELLPGTKPIKQRYYPVSPAKQQIIDSEIQKLLDADVIEPCNSPWASPICLCKKKDGGIRFAVDYRQLNAHTRKDAYPLPLISSILDQLREAKFLTSLDIKSAFHQIPLCDSSRDCTAFIVPNGLYRFKVMPFGLSNAPGTFQRLMDAVLGPGLQPSVFVYLDDVIIVSKTFESHLDT</sequence>
<evidence type="ECO:0000313" key="5">
    <source>
        <dbReference type="Proteomes" id="UP001458880"/>
    </source>
</evidence>
<keyword evidence="5" id="KW-1185">Reference proteome</keyword>